<keyword evidence="3" id="KW-1185">Reference proteome</keyword>
<comment type="caution">
    <text evidence="2">The sequence shown here is derived from an EMBL/GenBank/DDBJ whole genome shotgun (WGS) entry which is preliminary data.</text>
</comment>
<protein>
    <submittedName>
        <fullName evidence="2">Phosphohistidine phosphatase</fullName>
        <ecNumber evidence="1">3.1.3.-</ecNumber>
    </submittedName>
</protein>
<dbReference type="Proteomes" id="UP000544107">
    <property type="component" value="Unassembled WGS sequence"/>
</dbReference>
<dbReference type="AlphaFoldDB" id="A0A1Q9AB89"/>
<dbReference type="PANTHER" id="PTHR47623">
    <property type="entry name" value="OS09G0287300 PROTEIN"/>
    <property type="match status" value="1"/>
</dbReference>
<reference evidence="1 4" key="2">
    <citation type="submission" date="2020-08" db="EMBL/GenBank/DDBJ databases">
        <title>Genomic Encyclopedia of Type Strains, Phase IV (KMG-IV): sequencing the most valuable type-strain genomes for metagenomic binning, comparative biology and taxonomic classification.</title>
        <authorList>
            <person name="Goeker M."/>
        </authorList>
    </citation>
    <scope>NUCLEOTIDE SEQUENCE [LARGE SCALE GENOMIC DNA]</scope>
    <source>
        <strain evidence="1 4">DSM 100021</strain>
    </source>
</reference>
<proteinExistence type="predicted"/>
<dbReference type="InterPro" id="IPR013078">
    <property type="entry name" value="His_Pase_superF_clade-1"/>
</dbReference>
<name>A0A1Q9AB89_9HYPH</name>
<dbReference type="InterPro" id="IPR029033">
    <property type="entry name" value="His_PPase_superfam"/>
</dbReference>
<dbReference type="RefSeq" id="WP_075612881.1">
    <property type="nucleotide sequence ID" value="NZ_JACIED010000008.1"/>
</dbReference>
<gene>
    <name evidence="2" type="ORF">BJF91_10105</name>
    <name evidence="1" type="ORF">GGQ71_004621</name>
</gene>
<accession>A0A1Q9AB89</accession>
<dbReference type="SMART" id="SM00855">
    <property type="entry name" value="PGAM"/>
    <property type="match status" value="1"/>
</dbReference>
<dbReference type="Proteomes" id="UP000185598">
    <property type="component" value="Unassembled WGS sequence"/>
</dbReference>
<evidence type="ECO:0000313" key="3">
    <source>
        <dbReference type="Proteomes" id="UP000185598"/>
    </source>
</evidence>
<reference evidence="2 3" key="1">
    <citation type="submission" date="2016-09" db="EMBL/GenBank/DDBJ databases">
        <title>Rhizobium oryziradicis sp. nov., isolated from the root of rice.</title>
        <authorList>
            <person name="Zhao J."/>
            <person name="Zhang X."/>
        </authorList>
    </citation>
    <scope>NUCLEOTIDE SEQUENCE [LARGE SCALE GENOMIC DNA]</scope>
    <source>
        <strain evidence="2 3">14971</strain>
    </source>
</reference>
<evidence type="ECO:0000313" key="2">
    <source>
        <dbReference type="EMBL" id="OLP52114.1"/>
    </source>
</evidence>
<evidence type="ECO:0000313" key="1">
    <source>
        <dbReference type="EMBL" id="MBB4010320.1"/>
    </source>
</evidence>
<dbReference type="SUPFAM" id="SSF53254">
    <property type="entry name" value="Phosphoglycerate mutase-like"/>
    <property type="match status" value="1"/>
</dbReference>
<evidence type="ECO:0000313" key="4">
    <source>
        <dbReference type="Proteomes" id="UP000544107"/>
    </source>
</evidence>
<sequence>MTVILSKPFRTFLLRHAAADWPAAGQKDFDRPLSNEGYAQAELVIDRAADKGYRPDLVICSTALRCRQTADAVRRSMGADEVEIRFVDSLYNGAADTYLEILRTSVEQTSVMLIGHNPSIEECLHVLVGEQVLAQAIPRGYPTCGLAVIDPADTVSRWQLTDFLEA</sequence>
<organism evidence="2 3">
    <name type="scientific">Allorhizobium taibaishanense</name>
    <dbReference type="NCBI Taxonomy" id="887144"/>
    <lineage>
        <taxon>Bacteria</taxon>
        <taxon>Pseudomonadati</taxon>
        <taxon>Pseudomonadota</taxon>
        <taxon>Alphaproteobacteria</taxon>
        <taxon>Hyphomicrobiales</taxon>
        <taxon>Rhizobiaceae</taxon>
        <taxon>Rhizobium/Agrobacterium group</taxon>
        <taxon>Allorhizobium</taxon>
    </lineage>
</organism>
<dbReference type="OrthoDB" id="9810154at2"/>
<dbReference type="GO" id="GO:0016787">
    <property type="term" value="F:hydrolase activity"/>
    <property type="evidence" value="ECO:0007669"/>
    <property type="project" value="UniProtKB-KW"/>
</dbReference>
<keyword evidence="1" id="KW-0378">Hydrolase</keyword>
<dbReference type="CDD" id="cd07067">
    <property type="entry name" value="HP_PGM_like"/>
    <property type="match status" value="1"/>
</dbReference>
<dbReference type="EC" id="3.1.3.-" evidence="1"/>
<dbReference type="STRING" id="887144.BJF91_10105"/>
<dbReference type="PANTHER" id="PTHR47623:SF1">
    <property type="entry name" value="OS09G0287300 PROTEIN"/>
    <property type="match status" value="1"/>
</dbReference>
<dbReference type="EMBL" id="MKIN01000017">
    <property type="protein sequence ID" value="OLP52114.1"/>
    <property type="molecule type" value="Genomic_DNA"/>
</dbReference>
<dbReference type="Gene3D" id="3.40.50.1240">
    <property type="entry name" value="Phosphoglycerate mutase-like"/>
    <property type="match status" value="1"/>
</dbReference>
<dbReference type="Pfam" id="PF00300">
    <property type="entry name" value="His_Phos_1"/>
    <property type="match status" value="1"/>
</dbReference>
<dbReference type="EMBL" id="JACIED010000008">
    <property type="protein sequence ID" value="MBB4010320.1"/>
    <property type="molecule type" value="Genomic_DNA"/>
</dbReference>